<reference evidence="1" key="1">
    <citation type="submission" date="2020-11" db="EMBL/GenBank/DDBJ databases">
        <authorList>
            <consortium name="DOE Joint Genome Institute"/>
            <person name="Ahrendt S."/>
            <person name="Riley R."/>
            <person name="Andreopoulos W."/>
            <person name="Labutti K."/>
            <person name="Pangilinan J."/>
            <person name="Ruiz-Duenas F.J."/>
            <person name="Barrasa J.M."/>
            <person name="Sanchez-Garcia M."/>
            <person name="Camarero S."/>
            <person name="Miyauchi S."/>
            <person name="Serrano A."/>
            <person name="Linde D."/>
            <person name="Babiker R."/>
            <person name="Drula E."/>
            <person name="Ayuso-Fernandez I."/>
            <person name="Pacheco R."/>
            <person name="Padilla G."/>
            <person name="Ferreira P."/>
            <person name="Barriuso J."/>
            <person name="Kellner H."/>
            <person name="Castanera R."/>
            <person name="Alfaro M."/>
            <person name="Ramirez L."/>
            <person name="Pisabarro A.G."/>
            <person name="Kuo A."/>
            <person name="Tritt A."/>
            <person name="Lipzen A."/>
            <person name="He G."/>
            <person name="Yan M."/>
            <person name="Ng V."/>
            <person name="Cullen D."/>
            <person name="Martin F."/>
            <person name="Rosso M.-N."/>
            <person name="Henrissat B."/>
            <person name="Hibbett D."/>
            <person name="Martinez A.T."/>
            <person name="Grigoriev I.V."/>
        </authorList>
    </citation>
    <scope>NUCLEOTIDE SEQUENCE</scope>
    <source>
        <strain evidence="1">CIRM-BRFM 674</strain>
    </source>
</reference>
<accession>A0A9P6CU55</accession>
<keyword evidence="2" id="KW-1185">Reference proteome</keyword>
<dbReference type="EMBL" id="MU155497">
    <property type="protein sequence ID" value="KAF9472794.1"/>
    <property type="molecule type" value="Genomic_DNA"/>
</dbReference>
<dbReference type="AlphaFoldDB" id="A0A9P6CU55"/>
<comment type="caution">
    <text evidence="1">The sequence shown here is derived from an EMBL/GenBank/DDBJ whole genome shotgun (WGS) entry which is preliminary data.</text>
</comment>
<sequence length="110" mass="11823">MLCPLTSHLPNPHLHLTPVFSPIADVEFISFSNTVFKFHYLSTQTSPGLAQLVAESLKVSAPVRLTEGSDVLEPLFQFIEPPSSDPNGQSALASLEDVDPTLFFAAAEAA</sequence>
<gene>
    <name evidence="1" type="ORF">BDN70DRAFT_937919</name>
</gene>
<dbReference type="OrthoDB" id="3184970at2759"/>
<name>A0A9P6CU55_9AGAR</name>
<proteinExistence type="predicted"/>
<organism evidence="1 2">
    <name type="scientific">Pholiota conissans</name>
    <dbReference type="NCBI Taxonomy" id="109636"/>
    <lineage>
        <taxon>Eukaryota</taxon>
        <taxon>Fungi</taxon>
        <taxon>Dikarya</taxon>
        <taxon>Basidiomycota</taxon>
        <taxon>Agaricomycotina</taxon>
        <taxon>Agaricomycetes</taxon>
        <taxon>Agaricomycetidae</taxon>
        <taxon>Agaricales</taxon>
        <taxon>Agaricineae</taxon>
        <taxon>Strophariaceae</taxon>
        <taxon>Pholiota</taxon>
    </lineage>
</organism>
<evidence type="ECO:0000313" key="1">
    <source>
        <dbReference type="EMBL" id="KAF9472794.1"/>
    </source>
</evidence>
<protein>
    <submittedName>
        <fullName evidence="1">Uncharacterized protein</fullName>
    </submittedName>
</protein>
<dbReference type="Proteomes" id="UP000807469">
    <property type="component" value="Unassembled WGS sequence"/>
</dbReference>
<evidence type="ECO:0000313" key="2">
    <source>
        <dbReference type="Proteomes" id="UP000807469"/>
    </source>
</evidence>